<dbReference type="GO" id="GO:0005737">
    <property type="term" value="C:cytoplasm"/>
    <property type="evidence" value="ECO:0007669"/>
    <property type="project" value="UniProtKB-SubCell"/>
</dbReference>
<accession>A0A1G1YFC1</accession>
<evidence type="ECO:0000256" key="10">
    <source>
        <dbReference type="RuleBase" id="RU363038"/>
    </source>
</evidence>
<evidence type="ECO:0000256" key="5">
    <source>
        <dbReference type="ARBA" id="ARBA00022840"/>
    </source>
</evidence>
<keyword evidence="5 9" id="KW-0067">ATP-binding</keyword>
<organism evidence="13 14">
    <name type="scientific">Candidatus Buchananbacteria bacterium RIFCSPHIGHO2_02_FULL_56_16</name>
    <dbReference type="NCBI Taxonomy" id="1797542"/>
    <lineage>
        <taxon>Bacteria</taxon>
        <taxon>Candidatus Buchananiibacteriota</taxon>
    </lineage>
</organism>
<dbReference type="Gene3D" id="1.10.730.10">
    <property type="entry name" value="Isoleucyl-tRNA Synthetase, Domain 1"/>
    <property type="match status" value="1"/>
</dbReference>
<comment type="catalytic activity">
    <reaction evidence="8 9">
        <text>tRNA(Arg) + L-arginine + ATP = L-arginyl-tRNA(Arg) + AMP + diphosphate</text>
        <dbReference type="Rhea" id="RHEA:20301"/>
        <dbReference type="Rhea" id="RHEA-COMP:9658"/>
        <dbReference type="Rhea" id="RHEA-COMP:9673"/>
        <dbReference type="ChEBI" id="CHEBI:30616"/>
        <dbReference type="ChEBI" id="CHEBI:32682"/>
        <dbReference type="ChEBI" id="CHEBI:33019"/>
        <dbReference type="ChEBI" id="CHEBI:78442"/>
        <dbReference type="ChEBI" id="CHEBI:78513"/>
        <dbReference type="ChEBI" id="CHEBI:456215"/>
        <dbReference type="EC" id="6.1.1.19"/>
    </reaction>
</comment>
<dbReference type="AlphaFoldDB" id="A0A1G1YFC1"/>
<evidence type="ECO:0000256" key="6">
    <source>
        <dbReference type="ARBA" id="ARBA00022917"/>
    </source>
</evidence>
<dbReference type="SUPFAM" id="SSF55190">
    <property type="entry name" value="Arginyl-tRNA synthetase (ArgRS), N-terminal 'additional' domain"/>
    <property type="match status" value="1"/>
</dbReference>
<protein>
    <recommendedName>
        <fullName evidence="9">Arginine--tRNA ligase</fullName>
        <ecNumber evidence="9">6.1.1.19</ecNumber>
    </recommendedName>
    <alternativeName>
        <fullName evidence="9">Arginyl-tRNA synthetase</fullName>
        <shortName evidence="9">ArgRS</shortName>
    </alternativeName>
</protein>
<dbReference type="Gene3D" id="3.30.1360.70">
    <property type="entry name" value="Arginyl tRNA synthetase N-terminal domain"/>
    <property type="match status" value="1"/>
</dbReference>
<dbReference type="STRING" id="1797542.A3J59_01630"/>
<dbReference type="EMBL" id="MHIL01000025">
    <property type="protein sequence ID" value="OGY51033.1"/>
    <property type="molecule type" value="Genomic_DNA"/>
</dbReference>
<evidence type="ECO:0000259" key="11">
    <source>
        <dbReference type="SMART" id="SM00836"/>
    </source>
</evidence>
<dbReference type="PANTHER" id="PTHR11956:SF5">
    <property type="entry name" value="ARGININE--TRNA LIGASE, CYTOPLASMIC"/>
    <property type="match status" value="1"/>
</dbReference>
<evidence type="ECO:0000256" key="4">
    <source>
        <dbReference type="ARBA" id="ARBA00022741"/>
    </source>
</evidence>
<keyword evidence="7 9" id="KW-0030">Aminoacyl-tRNA synthetase</keyword>
<keyword evidence="3 9" id="KW-0436">Ligase</keyword>
<comment type="subunit">
    <text evidence="9">Monomer.</text>
</comment>
<dbReference type="FunFam" id="1.10.730.10:FF:000006">
    <property type="entry name" value="Arginyl-tRNA synthetase 2, mitochondrial"/>
    <property type="match status" value="1"/>
</dbReference>
<evidence type="ECO:0000313" key="14">
    <source>
        <dbReference type="Proteomes" id="UP000177310"/>
    </source>
</evidence>
<dbReference type="SMART" id="SM01016">
    <property type="entry name" value="Arg_tRNA_synt_N"/>
    <property type="match status" value="1"/>
</dbReference>
<evidence type="ECO:0000256" key="7">
    <source>
        <dbReference type="ARBA" id="ARBA00023146"/>
    </source>
</evidence>
<evidence type="ECO:0000256" key="2">
    <source>
        <dbReference type="ARBA" id="ARBA00022490"/>
    </source>
</evidence>
<dbReference type="InterPro" id="IPR035684">
    <property type="entry name" value="ArgRS_core"/>
</dbReference>
<evidence type="ECO:0000256" key="1">
    <source>
        <dbReference type="ARBA" id="ARBA00005594"/>
    </source>
</evidence>
<dbReference type="InterPro" id="IPR001412">
    <property type="entry name" value="aa-tRNA-synth_I_CS"/>
</dbReference>
<name>A0A1G1YFC1_9BACT</name>
<dbReference type="PROSITE" id="PS00178">
    <property type="entry name" value="AA_TRNA_LIGASE_I"/>
    <property type="match status" value="1"/>
</dbReference>
<comment type="caution">
    <text evidence="13">The sequence shown here is derived from an EMBL/GenBank/DDBJ whole genome shotgun (WGS) entry which is preliminary data.</text>
</comment>
<comment type="similarity">
    <text evidence="1 9 10">Belongs to the class-I aminoacyl-tRNA synthetase family.</text>
</comment>
<feature type="domain" description="DALR anticodon binding" evidence="11">
    <location>
        <begin position="469"/>
        <end position="584"/>
    </location>
</feature>
<dbReference type="Pfam" id="PF00750">
    <property type="entry name" value="tRNA-synt_1d"/>
    <property type="match status" value="1"/>
</dbReference>
<dbReference type="InterPro" id="IPR001278">
    <property type="entry name" value="Arg-tRNA-ligase"/>
</dbReference>
<keyword evidence="2 9" id="KW-0963">Cytoplasm</keyword>
<proteinExistence type="inferred from homology"/>
<dbReference type="Pfam" id="PF03485">
    <property type="entry name" value="Arg_tRNA_synt_N"/>
    <property type="match status" value="1"/>
</dbReference>
<evidence type="ECO:0000256" key="3">
    <source>
        <dbReference type="ARBA" id="ARBA00022598"/>
    </source>
</evidence>
<comment type="subcellular location">
    <subcellularLocation>
        <location evidence="9">Cytoplasm</location>
    </subcellularLocation>
</comment>
<evidence type="ECO:0000256" key="8">
    <source>
        <dbReference type="ARBA" id="ARBA00049339"/>
    </source>
</evidence>
<keyword evidence="6 9" id="KW-0648">Protein biosynthesis</keyword>
<dbReference type="PRINTS" id="PR01038">
    <property type="entry name" value="TRNASYNTHARG"/>
</dbReference>
<feature type="domain" description="Arginyl tRNA synthetase N-terminal" evidence="12">
    <location>
        <begin position="13"/>
        <end position="95"/>
    </location>
</feature>
<dbReference type="HAMAP" id="MF_00123">
    <property type="entry name" value="Arg_tRNA_synth"/>
    <property type="match status" value="1"/>
</dbReference>
<dbReference type="Gene3D" id="3.40.50.620">
    <property type="entry name" value="HUPs"/>
    <property type="match status" value="1"/>
</dbReference>
<dbReference type="InterPro" id="IPR036695">
    <property type="entry name" value="Arg-tRNA-synth_N_sf"/>
</dbReference>
<dbReference type="InterPro" id="IPR005148">
    <property type="entry name" value="Arg-tRNA-synth_N"/>
</dbReference>
<dbReference type="InterPro" id="IPR014729">
    <property type="entry name" value="Rossmann-like_a/b/a_fold"/>
</dbReference>
<reference evidence="13 14" key="1">
    <citation type="journal article" date="2016" name="Nat. Commun.">
        <title>Thousands of microbial genomes shed light on interconnected biogeochemical processes in an aquifer system.</title>
        <authorList>
            <person name="Anantharaman K."/>
            <person name="Brown C.T."/>
            <person name="Hug L.A."/>
            <person name="Sharon I."/>
            <person name="Castelle C.J."/>
            <person name="Probst A.J."/>
            <person name="Thomas B.C."/>
            <person name="Singh A."/>
            <person name="Wilkins M.J."/>
            <person name="Karaoz U."/>
            <person name="Brodie E.L."/>
            <person name="Williams K.H."/>
            <person name="Hubbard S.S."/>
            <person name="Banfield J.F."/>
        </authorList>
    </citation>
    <scope>NUCLEOTIDE SEQUENCE [LARGE SCALE GENOMIC DNA]</scope>
</reference>
<dbReference type="Pfam" id="PF05746">
    <property type="entry name" value="DALR_1"/>
    <property type="match status" value="1"/>
</dbReference>
<dbReference type="InterPro" id="IPR008909">
    <property type="entry name" value="DALR_anticod-bd"/>
</dbReference>
<dbReference type="PANTHER" id="PTHR11956">
    <property type="entry name" value="ARGINYL-TRNA SYNTHETASE"/>
    <property type="match status" value="1"/>
</dbReference>
<dbReference type="NCBIfam" id="TIGR00456">
    <property type="entry name" value="argS"/>
    <property type="match status" value="1"/>
</dbReference>
<dbReference type="GO" id="GO:0006420">
    <property type="term" value="P:arginyl-tRNA aminoacylation"/>
    <property type="evidence" value="ECO:0007669"/>
    <property type="project" value="UniProtKB-UniRule"/>
</dbReference>
<dbReference type="Proteomes" id="UP000177310">
    <property type="component" value="Unassembled WGS sequence"/>
</dbReference>
<dbReference type="SMART" id="SM00836">
    <property type="entry name" value="DALR_1"/>
    <property type="match status" value="1"/>
</dbReference>
<dbReference type="EC" id="6.1.1.19" evidence="9"/>
<sequence>MPETTLNLSQAEQQVKDSIVSLVQAALGTPFDPSLISVEYPPDAKLGDYSVACFSLAKSLHRQPAELAAKLTKSLKPAGLIAKASAAGPYLNFSVDLPAFSQLVVTEIAKRKRAYGTAKIGRGKRVMVEYFSPNTNKPLTVGHLRNICLGASLARLLKFLGYKVIESTLYNDRGIAIAKTIVGYQKWGDRQTPKSAGLKPDHFVGNFYTRFSQEAAAQPKLDKEAQRALQAWEKGDKTITAVWQKLMRWVLEGFRQTLKKLGVGPFDQEYYESEFYRHGKEVVEAGLRQGVFVRNPDGVVVAPLAQDGLPDKIVLRPDDTSLYVTQDLYLATLKEKSQPDQSIYVVGNEQDLYFKQLFKILERLGQGDAGRYYHLSYAMVRLPSGKIKSRQGLVKGTGADELVAQLEEMASQEVMKRNPALSATEAAKRAEDIAIGALKFYLVAVDPKKTMIFDPEQSLQFNGRTGPYLQYVHARIASLFTKANVKPSLRVDWLVVSHPLERELLRLLARFPSAVQSAATGHNPSLLANYLFELAKTFSLFYEALPVLKAPDKVKRARLLLLRSVQTVLASGLQLLGITAVEQM</sequence>
<evidence type="ECO:0000259" key="12">
    <source>
        <dbReference type="SMART" id="SM01016"/>
    </source>
</evidence>
<feature type="short sequence motif" description="'HIGH' region" evidence="9">
    <location>
        <begin position="133"/>
        <end position="143"/>
    </location>
</feature>
<evidence type="ECO:0000256" key="9">
    <source>
        <dbReference type="HAMAP-Rule" id="MF_00123"/>
    </source>
</evidence>
<dbReference type="InterPro" id="IPR009080">
    <property type="entry name" value="tRNAsynth_Ia_anticodon-bd"/>
</dbReference>
<dbReference type="GO" id="GO:0004814">
    <property type="term" value="F:arginine-tRNA ligase activity"/>
    <property type="evidence" value="ECO:0007669"/>
    <property type="project" value="UniProtKB-UniRule"/>
</dbReference>
<dbReference type="SUPFAM" id="SSF52374">
    <property type="entry name" value="Nucleotidylyl transferase"/>
    <property type="match status" value="1"/>
</dbReference>
<gene>
    <name evidence="9" type="primary">argS</name>
    <name evidence="13" type="ORF">A3J59_01630</name>
</gene>
<keyword evidence="4 9" id="KW-0547">Nucleotide-binding</keyword>
<evidence type="ECO:0000313" key="13">
    <source>
        <dbReference type="EMBL" id="OGY51033.1"/>
    </source>
</evidence>
<dbReference type="SUPFAM" id="SSF47323">
    <property type="entry name" value="Anticodon-binding domain of a subclass of class I aminoacyl-tRNA synthetases"/>
    <property type="match status" value="1"/>
</dbReference>
<dbReference type="GO" id="GO:0005524">
    <property type="term" value="F:ATP binding"/>
    <property type="evidence" value="ECO:0007669"/>
    <property type="project" value="UniProtKB-UniRule"/>
</dbReference>